<dbReference type="InterPro" id="IPR036412">
    <property type="entry name" value="HAD-like_sf"/>
</dbReference>
<dbReference type="PANTHER" id="PTHR10000">
    <property type="entry name" value="PHOSPHOSERINE PHOSPHATASE"/>
    <property type="match status" value="1"/>
</dbReference>
<dbReference type="Pfam" id="PF08282">
    <property type="entry name" value="Hydrolase_3"/>
    <property type="match status" value="1"/>
</dbReference>
<evidence type="ECO:0008006" key="3">
    <source>
        <dbReference type="Google" id="ProtNLM"/>
    </source>
</evidence>
<keyword evidence="2" id="KW-1185">Reference proteome</keyword>
<dbReference type="EMBL" id="BOMP01000116">
    <property type="protein sequence ID" value="GIE44027.1"/>
    <property type="molecule type" value="Genomic_DNA"/>
</dbReference>
<dbReference type="Proteomes" id="UP000631312">
    <property type="component" value="Unassembled WGS sequence"/>
</dbReference>
<dbReference type="InterPro" id="IPR023214">
    <property type="entry name" value="HAD_sf"/>
</dbReference>
<dbReference type="SUPFAM" id="SSF56784">
    <property type="entry name" value="HAD-like"/>
    <property type="match status" value="1"/>
</dbReference>
<evidence type="ECO:0000313" key="2">
    <source>
        <dbReference type="Proteomes" id="UP000631312"/>
    </source>
</evidence>
<protein>
    <recommendedName>
        <fullName evidence="3">Hydrolase</fullName>
    </recommendedName>
</protein>
<name>A0ABQ4ASQ9_9ACTN</name>
<dbReference type="PANTHER" id="PTHR10000:SF8">
    <property type="entry name" value="HAD SUPERFAMILY HYDROLASE-LIKE, TYPE 3"/>
    <property type="match status" value="1"/>
</dbReference>
<proteinExistence type="predicted"/>
<evidence type="ECO:0000313" key="1">
    <source>
        <dbReference type="EMBL" id="GIE44027.1"/>
    </source>
</evidence>
<dbReference type="Gene3D" id="3.40.50.1000">
    <property type="entry name" value="HAD superfamily/HAD-like"/>
    <property type="match status" value="1"/>
</dbReference>
<reference evidence="1 2" key="1">
    <citation type="submission" date="2021-01" db="EMBL/GenBank/DDBJ databases">
        <title>Whole genome shotgun sequence of Actinoplanes lobatus NBRC 12513.</title>
        <authorList>
            <person name="Komaki H."/>
            <person name="Tamura T."/>
        </authorList>
    </citation>
    <scope>NUCLEOTIDE SEQUENCE [LARGE SCALE GENOMIC DNA]</scope>
    <source>
        <strain evidence="1 2">NBRC 12513</strain>
    </source>
</reference>
<dbReference type="Gene3D" id="3.30.1240.10">
    <property type="match status" value="1"/>
</dbReference>
<gene>
    <name evidence="1" type="ORF">Alo02nite_69250</name>
</gene>
<accession>A0ABQ4ASQ9</accession>
<organism evidence="1 2">
    <name type="scientific">Actinoplanes lobatus</name>
    <dbReference type="NCBI Taxonomy" id="113568"/>
    <lineage>
        <taxon>Bacteria</taxon>
        <taxon>Bacillati</taxon>
        <taxon>Actinomycetota</taxon>
        <taxon>Actinomycetes</taxon>
        <taxon>Micromonosporales</taxon>
        <taxon>Micromonosporaceae</taxon>
        <taxon>Actinoplanes</taxon>
    </lineage>
</organism>
<sequence>MGYQVRESGPGDPGSACRVVVTDLDGTVVPHGDTISSATLAAAAALRDRDVPLVAVTARTPAGVSRLGLFAEHLALVVGNGGALGWAPATGEILWQETIATTDLADLAAFVGTVPGAGMSVFGVDVWKMTPAYLELRGRAPREPWRAVEPDALADRPGYAAAIRHPTLTSDDLIAQLTAAGFAGRLNLTYSAERLVDVNPLGVDKATGIRRGLTVLGRTPEEAVAFGDMPNDLPMFACCGRSVAMGNAHPAVRAAATFTTRTATDDGFAHGLALLGLIPEPMRHPA</sequence>
<comment type="caution">
    <text evidence="1">The sequence shown here is derived from an EMBL/GenBank/DDBJ whole genome shotgun (WGS) entry which is preliminary data.</text>
</comment>